<organism evidence="1 2">
    <name type="scientific">Dreissena polymorpha</name>
    <name type="common">Zebra mussel</name>
    <name type="synonym">Mytilus polymorpha</name>
    <dbReference type="NCBI Taxonomy" id="45954"/>
    <lineage>
        <taxon>Eukaryota</taxon>
        <taxon>Metazoa</taxon>
        <taxon>Spiralia</taxon>
        <taxon>Lophotrochozoa</taxon>
        <taxon>Mollusca</taxon>
        <taxon>Bivalvia</taxon>
        <taxon>Autobranchia</taxon>
        <taxon>Heteroconchia</taxon>
        <taxon>Euheterodonta</taxon>
        <taxon>Imparidentia</taxon>
        <taxon>Neoheterodontei</taxon>
        <taxon>Myida</taxon>
        <taxon>Dreissenoidea</taxon>
        <taxon>Dreissenidae</taxon>
        <taxon>Dreissena</taxon>
    </lineage>
</organism>
<dbReference type="EMBL" id="JAIWYP010000006">
    <property type="protein sequence ID" value="KAH3806820.1"/>
    <property type="molecule type" value="Genomic_DNA"/>
</dbReference>
<gene>
    <name evidence="1" type="ORF">DPMN_135148</name>
</gene>
<sequence length="72" mass="7827">MCVSIAVSECSFSSSVTAPTMSLRSRSHVPQTSSLGFAILMCGTQCNQMLLNAWNFHALHISLYTSSAILRM</sequence>
<proteinExistence type="predicted"/>
<accession>A0A9D4G1C0</accession>
<evidence type="ECO:0000313" key="2">
    <source>
        <dbReference type="Proteomes" id="UP000828390"/>
    </source>
</evidence>
<reference evidence="1" key="1">
    <citation type="journal article" date="2019" name="bioRxiv">
        <title>The Genome of the Zebra Mussel, Dreissena polymorpha: A Resource for Invasive Species Research.</title>
        <authorList>
            <person name="McCartney M.A."/>
            <person name="Auch B."/>
            <person name="Kono T."/>
            <person name="Mallez S."/>
            <person name="Zhang Y."/>
            <person name="Obille A."/>
            <person name="Becker A."/>
            <person name="Abrahante J.E."/>
            <person name="Garbe J."/>
            <person name="Badalamenti J.P."/>
            <person name="Herman A."/>
            <person name="Mangelson H."/>
            <person name="Liachko I."/>
            <person name="Sullivan S."/>
            <person name="Sone E.D."/>
            <person name="Koren S."/>
            <person name="Silverstein K.A.T."/>
            <person name="Beckman K.B."/>
            <person name="Gohl D.M."/>
        </authorList>
    </citation>
    <scope>NUCLEOTIDE SEQUENCE</scope>
    <source>
        <strain evidence="1">Duluth1</strain>
        <tissue evidence="1">Whole animal</tissue>
    </source>
</reference>
<dbReference type="AlphaFoldDB" id="A0A9D4G1C0"/>
<keyword evidence="2" id="KW-1185">Reference proteome</keyword>
<dbReference type="Proteomes" id="UP000828390">
    <property type="component" value="Unassembled WGS sequence"/>
</dbReference>
<reference evidence="1" key="2">
    <citation type="submission" date="2020-11" db="EMBL/GenBank/DDBJ databases">
        <authorList>
            <person name="McCartney M.A."/>
            <person name="Auch B."/>
            <person name="Kono T."/>
            <person name="Mallez S."/>
            <person name="Becker A."/>
            <person name="Gohl D.M."/>
            <person name="Silverstein K.A.T."/>
            <person name="Koren S."/>
            <person name="Bechman K.B."/>
            <person name="Herman A."/>
            <person name="Abrahante J.E."/>
            <person name="Garbe J."/>
        </authorList>
    </citation>
    <scope>NUCLEOTIDE SEQUENCE</scope>
    <source>
        <strain evidence="1">Duluth1</strain>
        <tissue evidence="1">Whole animal</tissue>
    </source>
</reference>
<name>A0A9D4G1C0_DREPO</name>
<comment type="caution">
    <text evidence="1">The sequence shown here is derived from an EMBL/GenBank/DDBJ whole genome shotgun (WGS) entry which is preliminary data.</text>
</comment>
<protein>
    <submittedName>
        <fullName evidence="1">Uncharacterized protein</fullName>
    </submittedName>
</protein>
<evidence type="ECO:0000313" key="1">
    <source>
        <dbReference type="EMBL" id="KAH3806820.1"/>
    </source>
</evidence>